<proteinExistence type="predicted"/>
<dbReference type="EMBL" id="KI669459">
    <property type="protein sequence ID" value="OCF60549.1"/>
    <property type="molecule type" value="Genomic_DNA"/>
</dbReference>
<dbReference type="OrthoDB" id="10519461at2759"/>
<gene>
    <name evidence="1" type="ORF">L486_00184</name>
</gene>
<evidence type="ECO:0000313" key="2">
    <source>
        <dbReference type="Proteomes" id="UP000092583"/>
    </source>
</evidence>
<evidence type="ECO:0000313" key="1">
    <source>
        <dbReference type="EMBL" id="OCF60549.1"/>
    </source>
</evidence>
<organism evidence="1 2">
    <name type="scientific">Kwoniella mangroviensis CBS 10435</name>
    <dbReference type="NCBI Taxonomy" id="1331196"/>
    <lineage>
        <taxon>Eukaryota</taxon>
        <taxon>Fungi</taxon>
        <taxon>Dikarya</taxon>
        <taxon>Basidiomycota</taxon>
        <taxon>Agaricomycotina</taxon>
        <taxon>Tremellomycetes</taxon>
        <taxon>Tremellales</taxon>
        <taxon>Cryptococcaceae</taxon>
        <taxon>Kwoniella</taxon>
    </lineage>
</organism>
<reference evidence="2" key="2">
    <citation type="submission" date="2013-12" db="EMBL/GenBank/DDBJ databases">
        <title>Evolution of pathogenesis and genome organization in the Tremellales.</title>
        <authorList>
            <person name="Cuomo C."/>
            <person name="Litvintseva A."/>
            <person name="Heitman J."/>
            <person name="Chen Y."/>
            <person name="Sun S."/>
            <person name="Springer D."/>
            <person name="Dromer F."/>
            <person name="Young S."/>
            <person name="Zeng Q."/>
            <person name="Chapman S."/>
            <person name="Gujja S."/>
            <person name="Saif S."/>
            <person name="Birren B."/>
        </authorList>
    </citation>
    <scope>NUCLEOTIDE SEQUENCE [LARGE SCALE GENOMIC DNA]</scope>
    <source>
        <strain evidence="2">CBS 10435</strain>
    </source>
</reference>
<reference evidence="1 2" key="1">
    <citation type="submission" date="2013-07" db="EMBL/GenBank/DDBJ databases">
        <title>The Genome Sequence of Kwoniella mangroviensis CBS10435.</title>
        <authorList>
            <consortium name="The Broad Institute Genome Sequencing Platform"/>
            <person name="Cuomo C."/>
            <person name="Litvintseva A."/>
            <person name="Chen Y."/>
            <person name="Heitman J."/>
            <person name="Sun S."/>
            <person name="Springer D."/>
            <person name="Dromer F."/>
            <person name="Young S.K."/>
            <person name="Zeng Q."/>
            <person name="Gargeya S."/>
            <person name="Fitzgerald M."/>
            <person name="Abouelleil A."/>
            <person name="Alvarado L."/>
            <person name="Berlin A.M."/>
            <person name="Chapman S.B."/>
            <person name="Dewar J."/>
            <person name="Goldberg J."/>
            <person name="Griggs A."/>
            <person name="Gujja S."/>
            <person name="Hansen M."/>
            <person name="Howarth C."/>
            <person name="Imamovic A."/>
            <person name="Larimer J."/>
            <person name="McCowan C."/>
            <person name="Murphy C."/>
            <person name="Pearson M."/>
            <person name="Priest M."/>
            <person name="Roberts A."/>
            <person name="Saif S."/>
            <person name="Shea T."/>
            <person name="Sykes S."/>
            <person name="Wortman J."/>
            <person name="Nusbaum C."/>
            <person name="Birren B."/>
        </authorList>
    </citation>
    <scope>NUCLEOTIDE SEQUENCE [LARGE SCALE GENOMIC DNA]</scope>
    <source>
        <strain evidence="1 2">CBS 10435</strain>
    </source>
</reference>
<dbReference type="Proteomes" id="UP000092583">
    <property type="component" value="Unassembled WGS sequence"/>
</dbReference>
<evidence type="ECO:0008006" key="3">
    <source>
        <dbReference type="Google" id="ProtNLM"/>
    </source>
</evidence>
<sequence length="279" mass="31684">MRVPLELFLSICTILRDDGDYEALAALQQCSKRCYRVVTPFLYHHLRLTPFRLWHFTKQIFDTYGEFEGPLLPRRYESSDRLGSLVDIDTNKVPDLQVFRPRWIRSLFRYVKEITISVDEVDLCPEPFEFDSLASYARDVLLDTNQHLFPNVNTVNLEPHIGYRSAGVQSLSPFLHAACRPSRLTIDGPSYNADLGTFVNSFEGSVKEADMMNVGEQNLPAPGTVALKIAYGEAECGASRVLHRDIKTPPPMSYLAVASQSTAAEETNYQMPVYLRRLI</sequence>
<name>A0A1B9IYD9_9TREE</name>
<dbReference type="AlphaFoldDB" id="A0A1B9IYD9"/>
<protein>
    <recommendedName>
        <fullName evidence="3">F-box domain-containing protein</fullName>
    </recommendedName>
</protein>
<keyword evidence="2" id="KW-1185">Reference proteome</keyword>
<accession>A0A1B9IYD9</accession>